<comment type="similarity">
    <text evidence="3 12">Belongs to the glycosyltransferase 10 family.</text>
</comment>
<dbReference type="GO" id="GO:0032580">
    <property type="term" value="C:Golgi cisterna membrane"/>
    <property type="evidence" value="ECO:0007669"/>
    <property type="project" value="UniProtKB-SubCell"/>
</dbReference>
<feature type="signal peptide" evidence="13">
    <location>
        <begin position="1"/>
        <end position="26"/>
    </location>
</feature>
<evidence type="ECO:0000256" key="11">
    <source>
        <dbReference type="ARBA" id="ARBA00023180"/>
    </source>
</evidence>
<feature type="chain" id="PRO_5028892372" description="Fucosyltransferase" evidence="13">
    <location>
        <begin position="27"/>
        <end position="410"/>
    </location>
</feature>
<keyword evidence="16" id="KW-1185">Reference proteome</keyword>
<keyword evidence="11" id="KW-0325">Glycoprotein</keyword>
<evidence type="ECO:0000256" key="2">
    <source>
        <dbReference type="ARBA" id="ARBA00004922"/>
    </source>
</evidence>
<evidence type="ECO:0000259" key="14">
    <source>
        <dbReference type="Pfam" id="PF00852"/>
    </source>
</evidence>
<dbReference type="InterPro" id="IPR038577">
    <property type="entry name" value="GT10-like_C_sf"/>
</dbReference>
<dbReference type="InterPro" id="IPR055270">
    <property type="entry name" value="Glyco_tran_10_C"/>
</dbReference>
<dbReference type="UniPathway" id="UPA00378"/>
<evidence type="ECO:0000313" key="17">
    <source>
        <dbReference type="RefSeq" id="XP_026729344.1"/>
    </source>
</evidence>
<comment type="subcellular location">
    <subcellularLocation>
        <location evidence="1 12">Golgi apparatus</location>
        <location evidence="1 12">Golgi stack membrane</location>
        <topology evidence="1 12">Single-pass type II membrane protein</topology>
    </subcellularLocation>
</comment>
<dbReference type="InParanoid" id="A0A7E5VM19"/>
<evidence type="ECO:0000259" key="15">
    <source>
        <dbReference type="Pfam" id="PF17039"/>
    </source>
</evidence>
<dbReference type="EC" id="2.4.1.-" evidence="12"/>
<dbReference type="RefSeq" id="XP_026729344.1">
    <property type="nucleotide sequence ID" value="XM_026873543.1"/>
</dbReference>
<keyword evidence="4 12" id="KW-0328">Glycosyltransferase</keyword>
<accession>A0A7E5VM19</accession>
<keyword evidence="9 12" id="KW-0333">Golgi apparatus</keyword>
<evidence type="ECO:0000256" key="4">
    <source>
        <dbReference type="ARBA" id="ARBA00022676"/>
    </source>
</evidence>
<evidence type="ECO:0000256" key="10">
    <source>
        <dbReference type="ARBA" id="ARBA00023136"/>
    </source>
</evidence>
<dbReference type="Proteomes" id="UP000322000">
    <property type="component" value="Chromosome 6"/>
</dbReference>
<dbReference type="OrthoDB" id="427096at2759"/>
<keyword evidence="5 12" id="KW-0808">Transferase</keyword>
<gene>
    <name evidence="17" type="primary">LOC113494989</name>
</gene>
<dbReference type="GO" id="GO:0008417">
    <property type="term" value="F:fucosyltransferase activity"/>
    <property type="evidence" value="ECO:0007669"/>
    <property type="project" value="InterPro"/>
</dbReference>
<evidence type="ECO:0000256" key="12">
    <source>
        <dbReference type="RuleBase" id="RU003832"/>
    </source>
</evidence>
<keyword evidence="13" id="KW-0732">Signal</keyword>
<dbReference type="Gene3D" id="3.40.50.11660">
    <property type="entry name" value="Glycosyl transferase family 10, C-terminal domain"/>
    <property type="match status" value="1"/>
</dbReference>
<keyword evidence="10" id="KW-0472">Membrane</keyword>
<dbReference type="FunCoup" id="A0A7E5VM19">
    <property type="interactions" value="31"/>
</dbReference>
<dbReference type="Pfam" id="PF00852">
    <property type="entry name" value="Glyco_transf_10"/>
    <property type="match status" value="1"/>
</dbReference>
<feature type="domain" description="Fucosyltransferase C-terminal" evidence="14">
    <location>
        <begin position="216"/>
        <end position="398"/>
    </location>
</feature>
<dbReference type="Pfam" id="PF17039">
    <property type="entry name" value="Glyco_tran_10_N"/>
    <property type="match status" value="1"/>
</dbReference>
<dbReference type="GeneID" id="113494989"/>
<organism evidence="16 17">
    <name type="scientific">Trichoplusia ni</name>
    <name type="common">Cabbage looper</name>
    <dbReference type="NCBI Taxonomy" id="7111"/>
    <lineage>
        <taxon>Eukaryota</taxon>
        <taxon>Metazoa</taxon>
        <taxon>Ecdysozoa</taxon>
        <taxon>Arthropoda</taxon>
        <taxon>Hexapoda</taxon>
        <taxon>Insecta</taxon>
        <taxon>Pterygota</taxon>
        <taxon>Neoptera</taxon>
        <taxon>Endopterygota</taxon>
        <taxon>Lepidoptera</taxon>
        <taxon>Glossata</taxon>
        <taxon>Ditrysia</taxon>
        <taxon>Noctuoidea</taxon>
        <taxon>Noctuidae</taxon>
        <taxon>Plusiinae</taxon>
        <taxon>Trichoplusia</taxon>
    </lineage>
</organism>
<dbReference type="KEGG" id="tnl:113494989"/>
<evidence type="ECO:0000256" key="1">
    <source>
        <dbReference type="ARBA" id="ARBA00004447"/>
    </source>
</evidence>
<dbReference type="InterPro" id="IPR031481">
    <property type="entry name" value="Glyco_tran_10_N"/>
</dbReference>
<keyword evidence="8" id="KW-1133">Transmembrane helix</keyword>
<dbReference type="PANTHER" id="PTHR48438:SF1">
    <property type="entry name" value="ALPHA-(1,3)-FUCOSYLTRANSFERASE C-RELATED"/>
    <property type="match status" value="1"/>
</dbReference>
<evidence type="ECO:0000256" key="5">
    <source>
        <dbReference type="ARBA" id="ARBA00022679"/>
    </source>
</evidence>
<evidence type="ECO:0000256" key="3">
    <source>
        <dbReference type="ARBA" id="ARBA00008919"/>
    </source>
</evidence>
<evidence type="ECO:0000256" key="7">
    <source>
        <dbReference type="ARBA" id="ARBA00022968"/>
    </source>
</evidence>
<comment type="pathway">
    <text evidence="2">Protein modification; protein glycosylation.</text>
</comment>
<dbReference type="AlphaFoldDB" id="A0A7E5VM19"/>
<evidence type="ECO:0000256" key="9">
    <source>
        <dbReference type="ARBA" id="ARBA00023034"/>
    </source>
</evidence>
<sequence>MRIPKKFQKLLLFNACVLLIVWFVTILENPPRINEIESTNCRFGDDYVSPGENEKSINDRSQPGMVYILQWTKPDKEPYTFLKEGQETFNERRCPVKNCYVTWNRTYLCDVTQYDAILFYSHIVSKSLTPTPSKRTAEQYYVFVSPEAAGHNQVYHKKYKTFFNLTWTYKLNSDVFYGYIQVENKNGDIIGPKEVMHWPKLEEMDPISDKVREKLNSKKNAVAWFVSNCHARCGRFGVAIKIQKELAKYNMSVDIYGRCGTKTISENITAWELVERDYYFYFAFENSINEDYVTEKLLNALQHYAVPIVYGGANYTRFMPNGIYLDARILSPTELVKQMVDLINDKEKYFDLFRWHNYYNYYYAGGAPETDYYCNFCKTINDLKKMNYKHVYRNFYQWWNEWTAEFAEDN</sequence>
<reference evidence="17" key="1">
    <citation type="submission" date="2025-08" db="UniProtKB">
        <authorList>
            <consortium name="RefSeq"/>
        </authorList>
    </citation>
    <scope>IDENTIFICATION</scope>
</reference>
<protein>
    <recommendedName>
        <fullName evidence="12">Fucosyltransferase</fullName>
        <ecNumber evidence="12">2.4.1.-</ecNumber>
    </recommendedName>
</protein>
<evidence type="ECO:0000256" key="6">
    <source>
        <dbReference type="ARBA" id="ARBA00022692"/>
    </source>
</evidence>
<name>A0A7E5VM19_TRINI</name>
<evidence type="ECO:0000256" key="13">
    <source>
        <dbReference type="SAM" id="SignalP"/>
    </source>
</evidence>
<evidence type="ECO:0000256" key="8">
    <source>
        <dbReference type="ARBA" id="ARBA00022989"/>
    </source>
</evidence>
<keyword evidence="7" id="KW-0735">Signal-anchor</keyword>
<evidence type="ECO:0000313" key="16">
    <source>
        <dbReference type="Proteomes" id="UP000322000"/>
    </source>
</evidence>
<dbReference type="SUPFAM" id="SSF53756">
    <property type="entry name" value="UDP-Glycosyltransferase/glycogen phosphorylase"/>
    <property type="match status" value="1"/>
</dbReference>
<keyword evidence="6 12" id="KW-0812">Transmembrane</keyword>
<feature type="domain" description="Fucosyltransferase N-terminal" evidence="15">
    <location>
        <begin position="66"/>
        <end position="179"/>
    </location>
</feature>
<proteinExistence type="inferred from homology"/>
<dbReference type="PANTHER" id="PTHR48438">
    <property type="entry name" value="ALPHA-(1,3)-FUCOSYLTRANSFERASE C-RELATED"/>
    <property type="match status" value="1"/>
</dbReference>
<dbReference type="InterPro" id="IPR001503">
    <property type="entry name" value="Glyco_trans_10"/>
</dbReference>